<reference evidence="13" key="1">
    <citation type="submission" date="2004-09" db="EMBL/GenBank/DDBJ databases">
        <title>SAR116.</title>
        <authorList>
            <person name="Sabehi G."/>
            <person name="Beja O."/>
        </authorList>
    </citation>
    <scope>NUCLEOTIDE SEQUENCE</scope>
</reference>
<feature type="transmembrane region" description="Helical" evidence="12">
    <location>
        <begin position="273"/>
        <end position="290"/>
    </location>
</feature>
<evidence type="ECO:0000256" key="7">
    <source>
        <dbReference type="ARBA" id="ARBA00022989"/>
    </source>
</evidence>
<protein>
    <recommendedName>
        <fullName evidence="10">Trk system potassium uptake protein</fullName>
    </recommendedName>
</protein>
<keyword evidence="10" id="KW-0997">Cell inner membrane</keyword>
<keyword evidence="6 10" id="KW-0630">Potassium</keyword>
<feature type="binding site" evidence="11">
    <location>
        <position position="112"/>
    </location>
    <ligand>
        <name>K(+)</name>
        <dbReference type="ChEBI" id="CHEBI:29103"/>
    </ligand>
</feature>
<evidence type="ECO:0000313" key="13">
    <source>
        <dbReference type="EMBL" id="AAV31610.1"/>
    </source>
</evidence>
<dbReference type="PIRSF" id="PIRSF006247">
    <property type="entry name" value="TrkH"/>
    <property type="match status" value="1"/>
</dbReference>
<dbReference type="AlphaFoldDB" id="Q5UF30"/>
<organism evidence="13">
    <name type="scientific">uncultured alpha proteobacterium EBAC2C11</name>
    <dbReference type="NCBI Taxonomy" id="295349"/>
    <lineage>
        <taxon>Bacteria</taxon>
        <taxon>Pseudomonadati</taxon>
        <taxon>Pseudomonadota</taxon>
        <taxon>Alphaproteobacteria</taxon>
        <taxon>Candidatus Puniceispirillales</taxon>
        <taxon>environmental samples</taxon>
    </lineage>
</organism>
<sequence length="481" mass="51402">MQLSPVLNILGLLATILAAAMLIPMCVDLYLGSTDWHIFALSALLTGFVGVSIWLATSRREALDLGLRQAFLLTNGSWVMIGIFGALPFMFSELNLSLTDSVFESISGITTTGSTVLVEIEKASPGILIWRALLQWLGGVGIVVMAMAVLPMLSVGGMQLFRTESYERAEKVVPRATQLAGGIGLVYTALTALWAMMLTFAGMNVFDAVTHSMTTLATGGYSTRTASIGAFDSVVIEWVIIAGMIVGSLPFAHYLAMVRGGWRGLLHDPQVRWFLILIFGLVLMLCWHLMQNGLGLGEAIRQASFNGVSIITGTGYVSANFSAWGGFATTILLIVMFIGGCGGSTTCGIKVFRLQVLAGTVKVQISRLLRPHAVVLAYYNQRPVSGEVMDSVMGFFYLYILGFVVIALVLGMTGLDFVTALSGAATSISNVGPGLGGVIGAEGNFSSVPDSAKWVMSFAMILGRLEIFTVLVMLAPGFWQR</sequence>
<feature type="binding site" evidence="11">
    <location>
        <position position="430"/>
    </location>
    <ligand>
        <name>K(+)</name>
        <dbReference type="ChEBI" id="CHEBI:29103"/>
    </ligand>
</feature>
<feature type="transmembrane region" description="Helical" evidence="12">
    <location>
        <begin position="179"/>
        <end position="206"/>
    </location>
</feature>
<dbReference type="GO" id="GO:0005886">
    <property type="term" value="C:plasma membrane"/>
    <property type="evidence" value="ECO:0007669"/>
    <property type="project" value="UniProtKB-SubCell"/>
</dbReference>
<feature type="transmembrane region" description="Helical" evidence="12">
    <location>
        <begin position="321"/>
        <end position="343"/>
    </location>
</feature>
<evidence type="ECO:0000256" key="2">
    <source>
        <dbReference type="ARBA" id="ARBA00022448"/>
    </source>
</evidence>
<keyword evidence="2 10" id="KW-0813">Transport</keyword>
<dbReference type="InterPro" id="IPR003445">
    <property type="entry name" value="Cat_transpt"/>
</dbReference>
<feature type="binding site" evidence="11">
    <location>
        <position position="314"/>
    </location>
    <ligand>
        <name>K(+)</name>
        <dbReference type="ChEBI" id="CHEBI:29103"/>
    </ligand>
</feature>
<feature type="transmembrane region" description="Helical" evidence="12">
    <location>
        <begin position="226"/>
        <end position="252"/>
    </location>
</feature>
<feature type="transmembrane region" description="Helical" evidence="12">
    <location>
        <begin position="7"/>
        <end position="30"/>
    </location>
</feature>
<feature type="transmembrane region" description="Helical" evidence="12">
    <location>
        <begin position="70"/>
        <end position="91"/>
    </location>
</feature>
<feature type="transmembrane region" description="Helical" evidence="12">
    <location>
        <begin position="36"/>
        <end position="58"/>
    </location>
</feature>
<evidence type="ECO:0000256" key="11">
    <source>
        <dbReference type="PIRSR" id="PIRSR006247-1"/>
    </source>
</evidence>
<keyword evidence="3 10" id="KW-1003">Cell membrane</keyword>
<keyword evidence="7 12" id="KW-1133">Transmembrane helix</keyword>
<accession>Q5UF30</accession>
<evidence type="ECO:0000256" key="12">
    <source>
        <dbReference type="SAM" id="Phobius"/>
    </source>
</evidence>
<keyword evidence="4 10" id="KW-0633">Potassium transport</keyword>
<keyword evidence="5 12" id="KW-0812">Transmembrane</keyword>
<feature type="transmembrane region" description="Helical" evidence="12">
    <location>
        <begin position="454"/>
        <end position="479"/>
    </location>
</feature>
<name>Q5UF30_9PROT</name>
<dbReference type="InterPro" id="IPR004772">
    <property type="entry name" value="TrkH"/>
</dbReference>
<feature type="transmembrane region" description="Helical" evidence="12">
    <location>
        <begin position="133"/>
        <end position="158"/>
    </location>
</feature>
<keyword evidence="9 10" id="KW-0472">Membrane</keyword>
<evidence type="ECO:0000256" key="9">
    <source>
        <dbReference type="ARBA" id="ARBA00023136"/>
    </source>
</evidence>
<feature type="binding site" evidence="11">
    <location>
        <position position="111"/>
    </location>
    <ligand>
        <name>K(+)</name>
        <dbReference type="ChEBI" id="CHEBI:29103"/>
    </ligand>
</feature>
<evidence type="ECO:0000256" key="8">
    <source>
        <dbReference type="ARBA" id="ARBA00023065"/>
    </source>
</evidence>
<dbReference type="GO" id="GO:0015379">
    <property type="term" value="F:potassium:chloride symporter activity"/>
    <property type="evidence" value="ECO:0007669"/>
    <property type="project" value="InterPro"/>
</dbReference>
<evidence type="ECO:0000256" key="1">
    <source>
        <dbReference type="ARBA" id="ARBA00004651"/>
    </source>
</evidence>
<dbReference type="EMBL" id="AY744399">
    <property type="protein sequence ID" value="AAV31610.1"/>
    <property type="molecule type" value="Genomic_DNA"/>
</dbReference>
<evidence type="ECO:0000256" key="3">
    <source>
        <dbReference type="ARBA" id="ARBA00022475"/>
    </source>
</evidence>
<proteinExistence type="inferred from homology"/>
<evidence type="ECO:0000256" key="6">
    <source>
        <dbReference type="ARBA" id="ARBA00022958"/>
    </source>
</evidence>
<comment type="similarity">
    <text evidence="10">Belongs to the TrkH potassium transport family.</text>
</comment>
<comment type="subcellular location">
    <subcellularLocation>
        <location evidence="10">Cell inner membrane</location>
        <topology evidence="10">Multi-pass membrane protein</topology>
    </subcellularLocation>
    <subcellularLocation>
        <location evidence="1">Cell membrane</location>
        <topology evidence="1">Multi-pass membrane protein</topology>
    </subcellularLocation>
</comment>
<keyword evidence="11" id="KW-0479">Metal-binding</keyword>
<comment type="function">
    <text evidence="10">Low-affinity potassium transport system. Interacts with Trk system potassium uptake protein TrkA.</text>
</comment>
<dbReference type="GO" id="GO:0046872">
    <property type="term" value="F:metal ion binding"/>
    <property type="evidence" value="ECO:0007669"/>
    <property type="project" value="UniProtKB-KW"/>
</dbReference>
<evidence type="ECO:0000256" key="4">
    <source>
        <dbReference type="ARBA" id="ARBA00022538"/>
    </source>
</evidence>
<feature type="transmembrane region" description="Helical" evidence="12">
    <location>
        <begin position="395"/>
        <end position="415"/>
    </location>
</feature>
<keyword evidence="8 10" id="KW-0406">Ion transport</keyword>
<dbReference type="Pfam" id="PF02386">
    <property type="entry name" value="TrkH"/>
    <property type="match status" value="1"/>
</dbReference>
<evidence type="ECO:0000256" key="5">
    <source>
        <dbReference type="ARBA" id="ARBA00022692"/>
    </source>
</evidence>
<dbReference type="PANTHER" id="PTHR32024">
    <property type="entry name" value="TRK SYSTEM POTASSIUM UPTAKE PROTEIN TRKG-RELATED"/>
    <property type="match status" value="1"/>
</dbReference>
<dbReference type="PANTHER" id="PTHR32024:SF3">
    <property type="entry name" value="TRK SYSTEM POTASSIUM UPTAKE PROTEIN"/>
    <property type="match status" value="1"/>
</dbReference>
<gene>
    <name evidence="13" type="ORF">RedC11_7</name>
</gene>
<feature type="binding site" evidence="11">
    <location>
        <position position="431"/>
    </location>
    <ligand>
        <name>K(+)</name>
        <dbReference type="ChEBI" id="CHEBI:29103"/>
    </ligand>
</feature>
<evidence type="ECO:0000256" key="10">
    <source>
        <dbReference type="PIRNR" id="PIRNR006247"/>
    </source>
</evidence>
<feature type="binding site" evidence="11">
    <location>
        <position position="219"/>
    </location>
    <ligand>
        <name>K(+)</name>
        <dbReference type="ChEBI" id="CHEBI:29103"/>
    </ligand>
</feature>